<sequence length="102" mass="10895">MPASQDALDCEAAIIALKTRSIPVEEAVAQSLVALDWLRSQGATQFLFKYCSTFDSTAEGNIGPVAEALMQALGTDRTVFVPTFPGTGRRCSWGIFSSVTCC</sequence>
<evidence type="ECO:0000313" key="3">
    <source>
        <dbReference type="Proteomes" id="UP000015347"/>
    </source>
</evidence>
<dbReference type="Pfam" id="PF07005">
    <property type="entry name" value="SBD_N"/>
    <property type="match status" value="1"/>
</dbReference>
<dbReference type="eggNOG" id="COG3395">
    <property type="taxonomic scope" value="Bacteria"/>
</dbReference>
<dbReference type="Gene3D" id="3.40.50.10840">
    <property type="entry name" value="Putative sugar-binding, N-terminal domain"/>
    <property type="match status" value="1"/>
</dbReference>
<dbReference type="InterPro" id="IPR037051">
    <property type="entry name" value="4-carb_acid_sugar_kinase_N_sf"/>
</dbReference>
<dbReference type="AlphaFoldDB" id="S9QPR3"/>
<keyword evidence="3" id="KW-1185">Reference proteome</keyword>
<organism evidence="2 3">
    <name type="scientific">Salipiger mucosus DSM 16094</name>
    <dbReference type="NCBI Taxonomy" id="1123237"/>
    <lineage>
        <taxon>Bacteria</taxon>
        <taxon>Pseudomonadati</taxon>
        <taxon>Pseudomonadota</taxon>
        <taxon>Alphaproteobacteria</taxon>
        <taxon>Rhodobacterales</taxon>
        <taxon>Roseobacteraceae</taxon>
        <taxon>Salipiger</taxon>
    </lineage>
</organism>
<evidence type="ECO:0000259" key="1">
    <source>
        <dbReference type="Pfam" id="PF07005"/>
    </source>
</evidence>
<dbReference type="EMBL" id="APVH01000015">
    <property type="protein sequence ID" value="EPX83431.1"/>
    <property type="molecule type" value="Genomic_DNA"/>
</dbReference>
<dbReference type="SUPFAM" id="SSF142764">
    <property type="entry name" value="YgbK-like"/>
    <property type="match status" value="1"/>
</dbReference>
<dbReference type="STRING" id="1123237.Salmuc_02039"/>
<proteinExistence type="predicted"/>
<dbReference type="Proteomes" id="UP000015347">
    <property type="component" value="Unassembled WGS sequence"/>
</dbReference>
<protein>
    <recommendedName>
        <fullName evidence="1">Four-carbon acid sugar kinase N-terminal domain-containing protein</fullName>
    </recommendedName>
</protein>
<dbReference type="HOGENOM" id="CLU_2275470_0_0_5"/>
<comment type="caution">
    <text evidence="2">The sequence shown here is derived from an EMBL/GenBank/DDBJ whole genome shotgun (WGS) entry which is preliminary data.</text>
</comment>
<dbReference type="InterPro" id="IPR010737">
    <property type="entry name" value="4-carb_acid_sugar_kinase_N"/>
</dbReference>
<name>S9QPR3_9RHOB</name>
<reference evidence="3" key="1">
    <citation type="journal article" date="2014" name="Stand. Genomic Sci.">
        <title>Genome sequence of the exopolysaccharide-producing Salipiger mucosus type strain (DSM 16094(T)), a moderately halophilic member of the Roseobacter clade.</title>
        <authorList>
            <person name="Riedel T."/>
            <person name="Spring S."/>
            <person name="Fiebig A."/>
            <person name="Petersen J."/>
            <person name="Kyrpides N.C."/>
            <person name="Goker M."/>
            <person name="Klenk H.P."/>
        </authorList>
    </citation>
    <scope>NUCLEOTIDE SEQUENCE [LARGE SCALE GENOMIC DNA]</scope>
    <source>
        <strain evidence="3">DSM 16094</strain>
    </source>
</reference>
<feature type="domain" description="Four-carbon acid sugar kinase N-terminal" evidence="1">
    <location>
        <begin position="7"/>
        <end position="94"/>
    </location>
</feature>
<accession>S9QPR3</accession>
<evidence type="ECO:0000313" key="2">
    <source>
        <dbReference type="EMBL" id="EPX83431.1"/>
    </source>
</evidence>
<gene>
    <name evidence="2" type="ORF">Salmuc_02039</name>
</gene>